<dbReference type="Gene3D" id="2.60.40.1120">
    <property type="entry name" value="Carboxypeptidase-like, regulatory domain"/>
    <property type="match status" value="3"/>
</dbReference>
<organism evidence="2 3">
    <name type="scientific">Capsulimonas corticalis</name>
    <dbReference type="NCBI Taxonomy" id="2219043"/>
    <lineage>
        <taxon>Bacteria</taxon>
        <taxon>Bacillati</taxon>
        <taxon>Armatimonadota</taxon>
        <taxon>Armatimonadia</taxon>
        <taxon>Capsulimonadales</taxon>
        <taxon>Capsulimonadaceae</taxon>
        <taxon>Capsulimonas</taxon>
    </lineage>
</organism>
<dbReference type="InterPro" id="IPR045272">
    <property type="entry name" value="ANXUR1/2-like"/>
</dbReference>
<reference evidence="2 3" key="1">
    <citation type="journal article" date="2019" name="Int. J. Syst. Evol. Microbiol.">
        <title>Capsulimonas corticalis gen. nov., sp. nov., an aerobic capsulated bacterium, of a novel bacterial order, Capsulimonadales ord. nov., of the class Armatimonadia of the phylum Armatimonadetes.</title>
        <authorList>
            <person name="Li J."/>
            <person name="Kudo C."/>
            <person name="Tonouchi A."/>
        </authorList>
    </citation>
    <scope>NUCLEOTIDE SEQUENCE [LARGE SCALE GENOMIC DNA]</scope>
    <source>
        <strain evidence="2 3">AX-7</strain>
    </source>
</reference>
<dbReference type="RefSeq" id="WP_119320256.1">
    <property type="nucleotide sequence ID" value="NZ_AP025739.1"/>
</dbReference>
<dbReference type="InterPro" id="IPR011042">
    <property type="entry name" value="6-blade_b-propeller_TolB-like"/>
</dbReference>
<protein>
    <recommendedName>
        <fullName evidence="1">Malectin domain-containing protein</fullName>
    </recommendedName>
</protein>
<name>A0A402CSA3_9BACT</name>
<keyword evidence="3" id="KW-1185">Reference proteome</keyword>
<proteinExistence type="predicted"/>
<dbReference type="InterPro" id="IPR013784">
    <property type="entry name" value="Carb-bd-like_fold"/>
</dbReference>
<dbReference type="SUPFAM" id="SSF49464">
    <property type="entry name" value="Carboxypeptidase regulatory domain-like"/>
    <property type="match status" value="1"/>
</dbReference>
<dbReference type="Gene3D" id="2.60.120.430">
    <property type="entry name" value="Galactose-binding lectin"/>
    <property type="match status" value="1"/>
</dbReference>
<dbReference type="InterPro" id="IPR021720">
    <property type="entry name" value="Malectin_dom"/>
</dbReference>
<dbReference type="KEGG" id="ccot:CCAX7_003640"/>
<sequence length="2176" mass="229898">MNAQRHLRIATIASIFLFLVLAGFALFAGTTTSIAARGNTGKALAFQTLLASDKSKLLAASALAGHNPLRGADGRYLMSPSLLRPRHNYSLRSHATPIVDPVVGPVQTFDTFAPGDSFTPVDGEVRQAANFFPVWTNDEQYILFASNRDPQKNDGSVGADPKMFHIWAVPANGGKPIQITNSAANANENGGLHGELYPALSPGDNTQLAFTSDANSVNFQHLYVIPFQPSQTVVNVTGLTGFNNALTLRQDQALDFDYVGRPTWGGGGQIAFAARTNIGTYQGHIHIYILNVASHGYLNSPYPAKLTNGPADDNNPTWSPDSQYIAFDSTASGVTPNGSIQPGVPPGNGNPGTLDASPVLTTAGGTLHNIIMLRSNGSIPTALVASNGVITTPGNDDVTPSWSSGNTDPYSNPRGDTDYLAFARGASPSSPHDIYYFQASTEVFTSGVESGPSNTLTVVPANADTPLLQLNSGSNTAVGTFIPDTPFVSASSVGVYPATNPAINTAGTPNPAPAAVYQTYRTATGANPNFTYTLLTPAPNATYHIRLHFAEPTATGPGQRVFNILINGAPVQTNYDIFNQTGGLGIATQLDNSSVQSDANGLITVTFESVTGNAIVNGLELLSSGGTVTSIPPSANGAPTISGVLTGQVVTISWAPVAGASSYNIYRKGPADTTFKLYRVRYNKNPETFVDGPLIPGFTYSYFVTSVKSDSSTTQVNTEGSGSLNHLNTQSSGSYSNYYPAWSPFRSIYSIVYQSNRSVTYNQADGAPSETDISLPQGNANPAIGSGYVGLLQSQVLDVDPPILQRFNEKEIVHINVGNQPILPSATDETGSAKRDIPTSAKITFTVRMSDRVSGTSKVFIQIKDPDSKYQDKLGREHKLFAPDPDTFDIPNNLPNPKQTAANYLFNAKGVYDQIVGGRFIGDDRNVYGYQVFNGGRFDQHGMLAGNDGQFNISIGTYQGPAMSAYVTNVQTLIDLFQDGTPAKPLKGGDPTKFYAYGAEYECEYLNPTVATPGNNSTDYGTPYYVAGIDDRKPFTGDDVTLDNQGNLLHADDGATRGTGEWLPLTLSPVQDNKGGKLYSGTWTSPDSVSDYYLDVIAYNDAVYPFSGNVNTDSFTHGNWRIYDNVWGCSSQPLPSNKDILVVSDNMLGQKFTGTSFGGHQTFFSNLRPIYYGAESYVTDVDVNILPNCSYYWDSKPSVYIAPMFISPLNGLGVDSYYDETIDDGGRTQEQSPAGTINDPVFYPLVKSQQYAIWRTLCHDPIDSSVLSIFGPNKTLEPQPAIVDTALGLNAPATSVPVATRCVLWFSPFTNDLFVGDGTLSDPNIQATLSSFVAGGGRLLVSGQDVVSQSSNSASSNFVSNTLNVALTNPAGGTPAMSAGADNILGFGNSWLSNSLSNSLNWRTDGSLNEITTNPIPFFRGLDNTFQLIEGAIDTVSPNTQNGAKTDLTFTGGKDAGIVYTENLASNGSRVVYASFGLESISQEVVKVGDGIGDDPRKYHFETKNYRTNTIHNIISYLRTGSFTGFVREGTTTGTGVAGAVVYVVPVGGQLGSRAAYTALTGSAGNFAIDGVPPGVYKIYAAKHGYKRFELLATDTFTVEGDVNVPVTLPIQTVDKGSIIGKVTDFYTGSPVSGASVVFTAADDSTVSFSASTDANGIYRITSIPTFGEGRVFNGVASLKPTYPDSTAQAVTILPGQTVDGTLAAADANAKNADFALKPTPGTVTGRVFDNATNAGIGGATITVAINQILVPQTVITKADGTYTISLGPGTYTLTAKAPGYGQKSRLVAVTSGGTLSGQDFGLDKIPPGYVGGSVINAATGQPVLGLSVQFFSTDTNTLTATFTTGATKSPVAPAGDGKPLNYVGSIPEGTYTVVATDPTLGPAVAATGTITVTRNAFTRADLTFSLGTLGGLVKAGPNSPALSGVTVTITTAAGGAVATLTTGAITSPAAPAGDGSPINYQKFLPPGDYLVTFSKSGYTTSAALPVTVTLGAFKRQDYIFPVVTTFPAGLQMISAPYDYGNFSLDTLFGTDRSKLVIWQPQLLQYVVDPTPPADSLHLGYGYWIKLPRATDISFKGTAPTTTTVDIPLHAFWNQIGVPSTTAIDITKLTFLNPATPTQHLSYADAISTKYNVISPTIYGYDPATNSYVKATTLQPWHGYWIKAYIDTTVYIPTAP</sequence>
<dbReference type="GO" id="GO:0030246">
    <property type="term" value="F:carbohydrate binding"/>
    <property type="evidence" value="ECO:0007669"/>
    <property type="project" value="InterPro"/>
</dbReference>
<dbReference type="EMBL" id="AP025739">
    <property type="protein sequence ID" value="BDI28313.1"/>
    <property type="molecule type" value="Genomic_DNA"/>
</dbReference>
<dbReference type="Gene3D" id="2.120.10.30">
    <property type="entry name" value="TolB, C-terminal domain"/>
    <property type="match status" value="2"/>
</dbReference>
<dbReference type="Gene3D" id="2.60.40.10">
    <property type="entry name" value="Immunoglobulins"/>
    <property type="match status" value="1"/>
</dbReference>
<dbReference type="OrthoDB" id="176752at2"/>
<dbReference type="InterPro" id="IPR008969">
    <property type="entry name" value="CarboxyPept-like_regulatory"/>
</dbReference>
<accession>A0A402CSA3</accession>
<dbReference type="SUPFAM" id="SSF49452">
    <property type="entry name" value="Starch-binding domain-like"/>
    <property type="match status" value="2"/>
</dbReference>
<evidence type="ECO:0000313" key="3">
    <source>
        <dbReference type="Proteomes" id="UP000287394"/>
    </source>
</evidence>
<gene>
    <name evidence="2" type="ORF">CCAX7_003640</name>
</gene>
<evidence type="ECO:0000259" key="1">
    <source>
        <dbReference type="Pfam" id="PF11721"/>
    </source>
</evidence>
<dbReference type="Pfam" id="PF11721">
    <property type="entry name" value="Malectin"/>
    <property type="match status" value="1"/>
</dbReference>
<dbReference type="PANTHER" id="PTHR34590">
    <property type="entry name" value="OS03G0124300 PROTEIN-RELATED"/>
    <property type="match status" value="1"/>
</dbReference>
<dbReference type="InterPro" id="IPR011659">
    <property type="entry name" value="WD40"/>
</dbReference>
<dbReference type="Proteomes" id="UP000287394">
    <property type="component" value="Chromosome"/>
</dbReference>
<dbReference type="InterPro" id="IPR013783">
    <property type="entry name" value="Ig-like_fold"/>
</dbReference>
<dbReference type="GO" id="GO:0004714">
    <property type="term" value="F:transmembrane receptor protein tyrosine kinase activity"/>
    <property type="evidence" value="ECO:0007669"/>
    <property type="project" value="InterPro"/>
</dbReference>
<dbReference type="Pfam" id="PF07676">
    <property type="entry name" value="PD40"/>
    <property type="match status" value="2"/>
</dbReference>
<evidence type="ECO:0000313" key="2">
    <source>
        <dbReference type="EMBL" id="BDI28313.1"/>
    </source>
</evidence>
<dbReference type="InterPro" id="IPR036116">
    <property type="entry name" value="FN3_sf"/>
</dbReference>
<dbReference type="SUPFAM" id="SSF49265">
    <property type="entry name" value="Fibronectin type III"/>
    <property type="match status" value="1"/>
</dbReference>
<dbReference type="SUPFAM" id="SSF82171">
    <property type="entry name" value="DPP6 N-terminal domain-like"/>
    <property type="match status" value="1"/>
</dbReference>
<dbReference type="Pfam" id="PF13620">
    <property type="entry name" value="CarboxypepD_reg"/>
    <property type="match status" value="2"/>
</dbReference>
<feature type="domain" description="Malectin" evidence="1">
    <location>
        <begin position="504"/>
        <end position="618"/>
    </location>
</feature>